<organism evidence="1">
    <name type="scientific">Ralstonia solanacearum</name>
    <name type="common">Pseudomonas solanacearum</name>
    <dbReference type="NCBI Taxonomy" id="305"/>
    <lineage>
        <taxon>Bacteria</taxon>
        <taxon>Pseudomonadati</taxon>
        <taxon>Pseudomonadota</taxon>
        <taxon>Betaproteobacteria</taxon>
        <taxon>Burkholderiales</taxon>
        <taxon>Burkholderiaceae</taxon>
        <taxon>Ralstonia</taxon>
        <taxon>Ralstonia solanacearum species complex</taxon>
    </lineage>
</organism>
<accession>A0A0S4TPY7</accession>
<proteinExistence type="predicted"/>
<dbReference type="AlphaFoldDB" id="A0A0S4TPY7"/>
<gene>
    <name evidence="1" type="ORF">RUN39_v1_310002</name>
</gene>
<protein>
    <submittedName>
        <fullName evidence="1">Uncharacterized protein</fullName>
    </submittedName>
</protein>
<reference evidence="1" key="1">
    <citation type="submission" date="2015-10" db="EMBL/GenBank/DDBJ databases">
        <authorList>
            <person name="Gilbert D.G."/>
        </authorList>
    </citation>
    <scope>NUCLEOTIDE SEQUENCE</scope>
    <source>
        <strain evidence="1">Phyl III-seqv23</strain>
    </source>
</reference>
<evidence type="ECO:0000313" key="1">
    <source>
        <dbReference type="EMBL" id="CUV12060.1"/>
    </source>
</evidence>
<dbReference type="EMBL" id="LN899819">
    <property type="protein sequence ID" value="CUV12060.1"/>
    <property type="molecule type" value="Genomic_DNA"/>
</dbReference>
<name>A0A0S4TPY7_RALSL</name>
<sequence length="93" mass="10121">MAATASINQARGEYIARLHQHIVNMLGGEGGTVHLVRPSRDPYVADSTLNFFTFCEQTELASALNDMEARAAKLDKRAPIVFTDNNSRGVTNG</sequence>